<accession>A0A6A7BL66</accession>
<protein>
    <submittedName>
        <fullName evidence="2">Uncharacterized protein</fullName>
    </submittedName>
</protein>
<evidence type="ECO:0000313" key="3">
    <source>
        <dbReference type="Proteomes" id="UP000799423"/>
    </source>
</evidence>
<name>A0A6A7BL66_9PLEO</name>
<keyword evidence="3" id="KW-1185">Reference proteome</keyword>
<feature type="region of interest" description="Disordered" evidence="1">
    <location>
        <begin position="1"/>
        <end position="47"/>
    </location>
</feature>
<feature type="compositionally biased region" description="Polar residues" evidence="1">
    <location>
        <begin position="20"/>
        <end position="29"/>
    </location>
</feature>
<reference evidence="2" key="1">
    <citation type="submission" date="2020-01" db="EMBL/GenBank/DDBJ databases">
        <authorList>
            <consortium name="DOE Joint Genome Institute"/>
            <person name="Haridas S."/>
            <person name="Albert R."/>
            <person name="Binder M."/>
            <person name="Bloem J."/>
            <person name="Labutti K."/>
            <person name="Salamov A."/>
            <person name="Andreopoulos B."/>
            <person name="Baker S.E."/>
            <person name="Barry K."/>
            <person name="Bills G."/>
            <person name="Bluhm B.H."/>
            <person name="Cannon C."/>
            <person name="Castanera R."/>
            <person name="Culley D.E."/>
            <person name="Daum C."/>
            <person name="Ezra D."/>
            <person name="Gonzalez J.B."/>
            <person name="Henrissat B."/>
            <person name="Kuo A."/>
            <person name="Liang C."/>
            <person name="Lipzen A."/>
            <person name="Lutzoni F."/>
            <person name="Magnuson J."/>
            <person name="Mondo S."/>
            <person name="Nolan M."/>
            <person name="Ohm R."/>
            <person name="Pangilinan J."/>
            <person name="Park H.-J."/>
            <person name="Ramirez L."/>
            <person name="Alfaro M."/>
            <person name="Sun H."/>
            <person name="Tritt A."/>
            <person name="Yoshinaga Y."/>
            <person name="Zwiers L.-H."/>
            <person name="Turgeon B.G."/>
            <person name="Goodwin S.B."/>
            <person name="Spatafora J.W."/>
            <person name="Crous P.W."/>
            <person name="Grigoriev I.V."/>
        </authorList>
    </citation>
    <scope>NUCLEOTIDE SEQUENCE</scope>
    <source>
        <strain evidence="2">IPT5</strain>
    </source>
</reference>
<dbReference type="EMBL" id="MU006291">
    <property type="protein sequence ID" value="KAF2855215.1"/>
    <property type="molecule type" value="Genomic_DNA"/>
</dbReference>
<evidence type="ECO:0000313" key="2">
    <source>
        <dbReference type="EMBL" id="KAF2855215.1"/>
    </source>
</evidence>
<gene>
    <name evidence="2" type="ORF">T440DRAFT_464506</name>
</gene>
<sequence>MGLFSSSTEKSVLERYPNNPDITKQSGSGAEQDRYGQHFAQSTDKINEGINKGVDKVKGYAQDAKGYAKDAAQYKGDGAEQDRYNAHFSPSLHSLDAKLVGKAAASYAAKGPSQASYHGLGYDGQQRAKLLAGSGAGAEQDRLAQHFALNRDAVVAAAQRLKDGAKDVLERR</sequence>
<organism evidence="2 3">
    <name type="scientific">Plenodomus tracheiphilus IPT5</name>
    <dbReference type="NCBI Taxonomy" id="1408161"/>
    <lineage>
        <taxon>Eukaryota</taxon>
        <taxon>Fungi</taxon>
        <taxon>Dikarya</taxon>
        <taxon>Ascomycota</taxon>
        <taxon>Pezizomycotina</taxon>
        <taxon>Dothideomycetes</taxon>
        <taxon>Pleosporomycetidae</taxon>
        <taxon>Pleosporales</taxon>
        <taxon>Pleosporineae</taxon>
        <taxon>Leptosphaeriaceae</taxon>
        <taxon>Plenodomus</taxon>
    </lineage>
</organism>
<feature type="compositionally biased region" description="Polar residues" evidence="1">
    <location>
        <begin position="1"/>
        <end position="10"/>
    </location>
</feature>
<dbReference type="OrthoDB" id="67965at2759"/>
<evidence type="ECO:0000256" key="1">
    <source>
        <dbReference type="SAM" id="MobiDB-lite"/>
    </source>
</evidence>
<dbReference type="AlphaFoldDB" id="A0A6A7BL66"/>
<dbReference type="Proteomes" id="UP000799423">
    <property type="component" value="Unassembled WGS sequence"/>
</dbReference>
<proteinExistence type="predicted"/>